<protein>
    <submittedName>
        <fullName evidence="1">Uncharacterized protein</fullName>
    </submittedName>
</protein>
<dbReference type="OrthoDB" id="2374900at2"/>
<name>A0A1I7L0M2_9BACL</name>
<gene>
    <name evidence="1" type="ORF">SAMN05421543_12250</name>
</gene>
<dbReference type="RefSeq" id="WP_074955463.1">
    <property type="nucleotide sequence ID" value="NZ_FPBV01000022.1"/>
</dbReference>
<reference evidence="2" key="1">
    <citation type="submission" date="2016-10" db="EMBL/GenBank/DDBJ databases">
        <authorList>
            <person name="Varghese N."/>
        </authorList>
    </citation>
    <scope>NUCLEOTIDE SEQUENCE [LARGE SCALE GENOMIC DNA]</scope>
    <source>
        <strain evidence="2">DSM 17980</strain>
    </source>
</reference>
<proteinExistence type="predicted"/>
<evidence type="ECO:0000313" key="1">
    <source>
        <dbReference type="EMBL" id="SFV03312.1"/>
    </source>
</evidence>
<dbReference type="AlphaFoldDB" id="A0A1I7L0M2"/>
<sequence>MRVSQISIVMDRDDLQDWMDELLPESGLRIVSITPEGIRGQVKLLWWHVDFLAVPSIPAPDTVAIDISAHKLVPIPSALVQRQLKEAVRDGPPGISVMEESLRVHLPSLLAGLGVHLHVRHLGCEQGRLTMSVEGLSVSMPFRPRHR</sequence>
<keyword evidence="2" id="KW-1185">Reference proteome</keyword>
<dbReference type="STRING" id="392015.SAMN05421543_12250"/>
<dbReference type="Proteomes" id="UP000183508">
    <property type="component" value="Unassembled WGS sequence"/>
</dbReference>
<evidence type="ECO:0000313" key="2">
    <source>
        <dbReference type="Proteomes" id="UP000183508"/>
    </source>
</evidence>
<organism evidence="1 2">
    <name type="scientific">Alicyclobacillus macrosporangiidus</name>
    <dbReference type="NCBI Taxonomy" id="392015"/>
    <lineage>
        <taxon>Bacteria</taxon>
        <taxon>Bacillati</taxon>
        <taxon>Bacillota</taxon>
        <taxon>Bacilli</taxon>
        <taxon>Bacillales</taxon>
        <taxon>Alicyclobacillaceae</taxon>
        <taxon>Alicyclobacillus</taxon>
    </lineage>
</organism>
<accession>A0A1I7L0M2</accession>
<dbReference type="EMBL" id="FPBV01000022">
    <property type="protein sequence ID" value="SFV03312.1"/>
    <property type="molecule type" value="Genomic_DNA"/>
</dbReference>